<organism evidence="1 2">
    <name type="scientific">Culter alburnus</name>
    <name type="common">Topmouth culter</name>
    <dbReference type="NCBI Taxonomy" id="194366"/>
    <lineage>
        <taxon>Eukaryota</taxon>
        <taxon>Metazoa</taxon>
        <taxon>Chordata</taxon>
        <taxon>Craniata</taxon>
        <taxon>Vertebrata</taxon>
        <taxon>Euteleostomi</taxon>
        <taxon>Actinopterygii</taxon>
        <taxon>Neopterygii</taxon>
        <taxon>Teleostei</taxon>
        <taxon>Ostariophysi</taxon>
        <taxon>Cypriniformes</taxon>
        <taxon>Xenocyprididae</taxon>
        <taxon>Xenocypridinae</taxon>
        <taxon>Culter</taxon>
    </lineage>
</organism>
<comment type="caution">
    <text evidence="1">The sequence shown here is derived from an EMBL/GenBank/DDBJ whole genome shotgun (WGS) entry which is preliminary data.</text>
</comment>
<feature type="non-terminal residue" evidence="1">
    <location>
        <position position="1"/>
    </location>
</feature>
<keyword evidence="2" id="KW-1185">Reference proteome</keyword>
<dbReference type="Proteomes" id="UP001479290">
    <property type="component" value="Unassembled WGS sequence"/>
</dbReference>
<evidence type="ECO:0000313" key="2">
    <source>
        <dbReference type="Proteomes" id="UP001479290"/>
    </source>
</evidence>
<accession>A0AAW1ZMJ4</accession>
<feature type="non-terminal residue" evidence="1">
    <location>
        <position position="88"/>
    </location>
</feature>
<sequence length="88" mass="9507">QHRAVKYSSVSPSWQFEAKGAVIIRSQSSQEVGWGLGNVSPSSTPLFFSPFNLLSISLPQQKGISSAGELILPRHSGQDRSLSVHLSD</sequence>
<evidence type="ECO:0000313" key="1">
    <source>
        <dbReference type="EMBL" id="KAK9962172.1"/>
    </source>
</evidence>
<protein>
    <submittedName>
        <fullName evidence="1">Uncharacterized protein</fullName>
    </submittedName>
</protein>
<gene>
    <name evidence="1" type="ORF">ABG768_007550</name>
</gene>
<reference evidence="1 2" key="1">
    <citation type="submission" date="2024-05" db="EMBL/GenBank/DDBJ databases">
        <title>A high-quality chromosomal-level genome assembly of Topmouth culter (Culter alburnus).</title>
        <authorList>
            <person name="Zhao H."/>
        </authorList>
    </citation>
    <scope>NUCLEOTIDE SEQUENCE [LARGE SCALE GENOMIC DNA]</scope>
    <source>
        <strain evidence="1">CATC2023</strain>
        <tissue evidence="1">Muscle</tissue>
    </source>
</reference>
<name>A0AAW1ZMJ4_CULAL</name>
<proteinExistence type="predicted"/>
<dbReference type="EMBL" id="JAWDJR010000015">
    <property type="protein sequence ID" value="KAK9962172.1"/>
    <property type="molecule type" value="Genomic_DNA"/>
</dbReference>
<dbReference type="AlphaFoldDB" id="A0AAW1ZMJ4"/>